<dbReference type="InterPro" id="IPR052030">
    <property type="entry name" value="Peptidase_M20/M20A_hydrolases"/>
</dbReference>
<reference evidence="1 2" key="1">
    <citation type="submission" date="2019-06" db="EMBL/GenBank/DDBJ databases">
        <title>Sequencing the genomes of 1000 actinobacteria strains.</title>
        <authorList>
            <person name="Klenk H.-P."/>
        </authorList>
    </citation>
    <scope>NUCLEOTIDE SEQUENCE [LARGE SCALE GENOMIC DNA]</scope>
    <source>
        <strain evidence="1 2">DSM 19560</strain>
    </source>
</reference>
<dbReference type="Gene3D" id="3.40.630.10">
    <property type="entry name" value="Zn peptidases"/>
    <property type="match status" value="1"/>
</dbReference>
<dbReference type="SUPFAM" id="SSF53187">
    <property type="entry name" value="Zn-dependent exopeptidases"/>
    <property type="match status" value="1"/>
</dbReference>
<organism evidence="1 2">
    <name type="scientific">Rudaeicoccus suwonensis</name>
    <dbReference type="NCBI Taxonomy" id="657409"/>
    <lineage>
        <taxon>Bacteria</taxon>
        <taxon>Bacillati</taxon>
        <taxon>Actinomycetota</taxon>
        <taxon>Actinomycetes</taxon>
        <taxon>Micrococcales</taxon>
        <taxon>Dermacoccaceae</taxon>
        <taxon>Rudaeicoccus</taxon>
    </lineage>
</organism>
<dbReference type="Proteomes" id="UP000318297">
    <property type="component" value="Unassembled WGS sequence"/>
</dbReference>
<dbReference type="OrthoDB" id="9781032at2"/>
<protein>
    <submittedName>
        <fullName evidence="1">Metal-dependent amidase/aminoacylase/carboxypeptidase family protein</fullName>
    </submittedName>
</protein>
<keyword evidence="1" id="KW-0121">Carboxypeptidase</keyword>
<dbReference type="GO" id="GO:0004180">
    <property type="term" value="F:carboxypeptidase activity"/>
    <property type="evidence" value="ECO:0007669"/>
    <property type="project" value="UniProtKB-KW"/>
</dbReference>
<dbReference type="GO" id="GO:0016805">
    <property type="term" value="F:dipeptidase activity"/>
    <property type="evidence" value="ECO:0007669"/>
    <property type="project" value="TreeGrafter"/>
</dbReference>
<dbReference type="PANTHER" id="PTHR30575">
    <property type="entry name" value="PEPTIDASE M20"/>
    <property type="match status" value="1"/>
</dbReference>
<keyword evidence="2" id="KW-1185">Reference proteome</keyword>
<dbReference type="PANTHER" id="PTHR30575:SF0">
    <property type="entry name" value="XAA-ARG DIPEPTIDASE"/>
    <property type="match status" value="1"/>
</dbReference>
<dbReference type="InterPro" id="IPR002933">
    <property type="entry name" value="Peptidase_M20"/>
</dbReference>
<name>A0A561ECR7_9MICO</name>
<gene>
    <name evidence="1" type="ORF">BKA23_2230</name>
</gene>
<sequence length="389" mass="40343">MTDTMERAGRAKAQVFACRGEFASTAGQLATTIHALAEPSGHEEASRDAILAALEPLACTTESGLGDWPTGLIARTGSSGGPGFGIIAEYDALPGVGHACGHNLIAGAAYLAFAILSRVADDCGIRVVLFGTPAEEDGMAKIDLAESGVFDEVGALLMCHPAPVGCDDPQLAAFARWSAALENTCLSAHPGAGHTGGGDPFAAEALLRTNLQFATSRLPADCTVTAERRATTGTASVRPSRLDLDIIARGRSVSDLVDAESILRTALYAAAGVVGVEASFDRAHPMAPPLHSNPTLLQAWSRNRGLLSMRSCPMSLPVATDLAVISQRIPTVHPFFDIGSRPHLNHDAGFSVAAATPQAMDAMVRAGTAMALTVIDVASQQQSSQQEPQ</sequence>
<accession>A0A561ECR7</accession>
<dbReference type="AlphaFoldDB" id="A0A561ECR7"/>
<dbReference type="EMBL" id="VIVQ01000001">
    <property type="protein sequence ID" value="TWE13400.1"/>
    <property type="molecule type" value="Genomic_DNA"/>
</dbReference>
<evidence type="ECO:0000313" key="1">
    <source>
        <dbReference type="EMBL" id="TWE13400.1"/>
    </source>
</evidence>
<keyword evidence="1" id="KW-0378">Hydrolase</keyword>
<dbReference type="Gene3D" id="3.30.70.360">
    <property type="match status" value="1"/>
</dbReference>
<keyword evidence="1" id="KW-0645">Protease</keyword>
<dbReference type="Pfam" id="PF01546">
    <property type="entry name" value="Peptidase_M20"/>
    <property type="match status" value="1"/>
</dbReference>
<dbReference type="RefSeq" id="WP_145227949.1">
    <property type="nucleotide sequence ID" value="NZ_VIVQ01000001.1"/>
</dbReference>
<evidence type="ECO:0000313" key="2">
    <source>
        <dbReference type="Proteomes" id="UP000318297"/>
    </source>
</evidence>
<proteinExistence type="predicted"/>
<comment type="caution">
    <text evidence="1">The sequence shown here is derived from an EMBL/GenBank/DDBJ whole genome shotgun (WGS) entry which is preliminary data.</text>
</comment>